<name>A0A7U6M4U6_PSEPU</name>
<evidence type="ECO:0000313" key="3">
    <source>
        <dbReference type="Proteomes" id="UP000464661"/>
    </source>
</evidence>
<protein>
    <submittedName>
        <fullName evidence="2">Uncharacterized protein</fullName>
    </submittedName>
</protein>
<reference evidence="2 3" key="1">
    <citation type="submission" date="2020-01" db="EMBL/GenBank/DDBJ databases">
        <title>Complete Genome Sequence of Pseudomonas putida Strain TS312, Harboring the HdtS type N-acyl-homoserine Lactone Synthase, Isolated from a Paper Mill.</title>
        <authorList>
            <person name="Hosoe A."/>
            <person name="Suenaga T."/>
            <person name="Sugi T."/>
            <person name="Izumi T."/>
            <person name="Nagai N."/>
            <person name="Terada A."/>
        </authorList>
    </citation>
    <scope>NUCLEOTIDE SEQUENCE [LARGE SCALE GENOMIC DNA]</scope>
    <source>
        <strain evidence="2 3">TS312</strain>
    </source>
</reference>
<organism evidence="2 3">
    <name type="scientific">Pseudomonas putida</name>
    <name type="common">Arthrobacter siderocapsulatus</name>
    <dbReference type="NCBI Taxonomy" id="303"/>
    <lineage>
        <taxon>Bacteria</taxon>
        <taxon>Pseudomonadati</taxon>
        <taxon>Pseudomonadota</taxon>
        <taxon>Gammaproteobacteria</taxon>
        <taxon>Pseudomonadales</taxon>
        <taxon>Pseudomonadaceae</taxon>
        <taxon>Pseudomonas</taxon>
    </lineage>
</organism>
<evidence type="ECO:0000313" key="2">
    <source>
        <dbReference type="EMBL" id="BBU46005.1"/>
    </source>
</evidence>
<dbReference type="EMBL" id="AP022324">
    <property type="protein sequence ID" value="BBU46005.1"/>
    <property type="molecule type" value="Genomic_DNA"/>
</dbReference>
<sequence length="62" mass="6618">MNMQGGTGLQAHLDQRPAFKGKAQPAAPSSALRWRQRGGDRGCEAASNGMGLTHENEEKAHC</sequence>
<dbReference type="Proteomes" id="UP000464661">
    <property type="component" value="Chromosome"/>
</dbReference>
<feature type="region of interest" description="Disordered" evidence="1">
    <location>
        <begin position="1"/>
        <end position="62"/>
    </location>
</feature>
<proteinExistence type="predicted"/>
<gene>
    <name evidence="2" type="ORF">PPTS312_39200</name>
</gene>
<evidence type="ECO:0000256" key="1">
    <source>
        <dbReference type="SAM" id="MobiDB-lite"/>
    </source>
</evidence>
<accession>A0A7U6M4U6</accession>
<dbReference type="AlphaFoldDB" id="A0A7U6M4U6"/>